<comment type="caution">
    <text evidence="1">The sequence shown here is derived from an EMBL/GenBank/DDBJ whole genome shotgun (WGS) entry which is preliminary data.</text>
</comment>
<dbReference type="PANTHER" id="PTHR34677:SF3">
    <property type="entry name" value="BACTERIAL IG-LIKE DOMAIN-CONTAINING PROTEIN"/>
    <property type="match status" value="1"/>
</dbReference>
<proteinExistence type="predicted"/>
<gene>
    <name evidence="1" type="ORF">D7W81_01470</name>
</gene>
<dbReference type="NCBIfam" id="TIGR03901">
    <property type="entry name" value="MYXO-CTERM"/>
    <property type="match status" value="1"/>
</dbReference>
<dbReference type="NCBIfam" id="TIGR03382">
    <property type="entry name" value="GC_trans_RRR"/>
    <property type="match status" value="1"/>
</dbReference>
<reference evidence="2" key="1">
    <citation type="submission" date="2018-09" db="EMBL/GenBank/DDBJ databases">
        <authorList>
            <person name="Livingstone P.G."/>
            <person name="Whitworth D.E."/>
        </authorList>
    </citation>
    <scope>NUCLEOTIDE SEQUENCE [LARGE SCALE GENOMIC DNA]</scope>
    <source>
        <strain evidence="2">AB050A</strain>
    </source>
</reference>
<dbReference type="AlphaFoldDB" id="A0A3A8R324"/>
<evidence type="ECO:0000313" key="1">
    <source>
        <dbReference type="EMBL" id="RKH74461.1"/>
    </source>
</evidence>
<dbReference type="EMBL" id="RAWK01000005">
    <property type="protein sequence ID" value="RKH74461.1"/>
    <property type="molecule type" value="Genomic_DNA"/>
</dbReference>
<dbReference type="Proteomes" id="UP000267003">
    <property type="component" value="Unassembled WGS sequence"/>
</dbReference>
<evidence type="ECO:0008006" key="3">
    <source>
        <dbReference type="Google" id="ProtNLM"/>
    </source>
</evidence>
<accession>A0A3A8R324</accession>
<dbReference type="InterPro" id="IPR024038">
    <property type="entry name" value="MYXO-CTERM"/>
</dbReference>
<dbReference type="Gene3D" id="2.60.40.1800">
    <property type="match status" value="1"/>
</dbReference>
<evidence type="ECO:0000313" key="2">
    <source>
        <dbReference type="Proteomes" id="UP000267003"/>
    </source>
</evidence>
<organism evidence="1 2">
    <name type="scientific">Corallococcus aberystwythensis</name>
    <dbReference type="NCBI Taxonomy" id="2316722"/>
    <lineage>
        <taxon>Bacteria</taxon>
        <taxon>Pseudomonadati</taxon>
        <taxon>Myxococcota</taxon>
        <taxon>Myxococcia</taxon>
        <taxon>Myxococcales</taxon>
        <taxon>Cystobacterineae</taxon>
        <taxon>Myxococcaceae</taxon>
        <taxon>Corallococcus</taxon>
    </lineage>
</organism>
<dbReference type="PANTHER" id="PTHR34677">
    <property type="match status" value="1"/>
</dbReference>
<name>A0A3A8R324_9BACT</name>
<keyword evidence="2" id="KW-1185">Reference proteome</keyword>
<protein>
    <recommendedName>
        <fullName evidence="3">Ig-like domain repeat protein</fullName>
    </recommendedName>
</protein>
<dbReference type="InterPro" id="IPR017756">
    <property type="entry name" value="TM_Gly-Cys-Arg_CS"/>
</dbReference>
<sequence length="337" mass="35817">MWQRTVLVGALTVLLLPIESMGHVGLTAPDTTLTSTPDNPSSPGRARFTFTSSEGARFECSLDGAAFSPCVSPALYADLAVGPHVFQVRAIDSAGTVDETPASHDWLVLPPGPDTRIYSTPLPVSFWRVATFKFAGEYAGARFECSLNDEAFHPCTSPVIYDNLPDNAYTFRVHAYDKRGLRDMTPASYSWLVDLTTVRAPVITTPFLGATLDGPTPVFSGTARPGLTISVFVDLKPAGSTTVNEAGIWSLTSELSLEREGPHVVTAHAFEGLGLGPGSLALSFNLKLPPEEPAELDDLEALEEAVGCSAGPGDATWLLAGLALLAGTFRRRRPAGD</sequence>